<dbReference type="CDD" id="cd01301">
    <property type="entry name" value="rDP_like"/>
    <property type="match status" value="1"/>
</dbReference>
<dbReference type="EMBL" id="MKIO01000041">
    <property type="protein sequence ID" value="OLP53060.1"/>
    <property type="molecule type" value="Genomic_DNA"/>
</dbReference>
<evidence type="ECO:0000313" key="1">
    <source>
        <dbReference type="EMBL" id="OLP53060.1"/>
    </source>
</evidence>
<accession>A0A1Q9ADR7</accession>
<dbReference type="GO" id="GO:0006508">
    <property type="term" value="P:proteolysis"/>
    <property type="evidence" value="ECO:0007669"/>
    <property type="project" value="InterPro"/>
</dbReference>
<dbReference type="PROSITE" id="PS51365">
    <property type="entry name" value="RENAL_DIPEPTIDASE_2"/>
    <property type="match status" value="1"/>
</dbReference>
<sequence length="362" mass="38229">MQQVFDGHNDVLFRLWTLSLDGRDPVAAFRDGDGAGHIDLPRARTGGLAGGLCAIFVPSEGGLVVSHPATDGAYVTPMAEPVAQPQALEIAKAMLGIARDIEAGGGWQLCRSTAEIRAAMAAGRFSTVLHLEGCEPIGPDLAELETFHAAGLRSLGPVWSRHNIFGHGVPFAFPMSPDTGPGLTEHGFALVRACNRLGIAVDLAHITEQGFWDVARTTDKPLIATHSNAHALTPVARNLTDRQLDAIRESRGVVGLNYATTMLRPDGLDDAATPLSDMVRHIDHLVARLGIDGVALGSDFDGATIPRAISDAAGNQALIDALKAAGYGDDDLSKLCCDNWLRVLGEAWHEGAANDTGRHQAA</sequence>
<dbReference type="GO" id="GO:0070573">
    <property type="term" value="F:metallodipeptidase activity"/>
    <property type="evidence" value="ECO:0007669"/>
    <property type="project" value="InterPro"/>
</dbReference>
<dbReference type="STRING" id="1672749.BJF92_18690"/>
<dbReference type="InterPro" id="IPR008257">
    <property type="entry name" value="Pept_M19"/>
</dbReference>
<name>A0A1Q9ADR7_9HYPH</name>
<dbReference type="SUPFAM" id="SSF51556">
    <property type="entry name" value="Metallo-dependent hydrolases"/>
    <property type="match status" value="1"/>
</dbReference>
<dbReference type="PANTHER" id="PTHR10443">
    <property type="entry name" value="MICROSOMAL DIPEPTIDASE"/>
    <property type="match status" value="1"/>
</dbReference>
<dbReference type="OrthoDB" id="9804920at2"/>
<comment type="caution">
    <text evidence="1">The sequence shown here is derived from an EMBL/GenBank/DDBJ whole genome shotgun (WGS) entry which is preliminary data.</text>
</comment>
<dbReference type="AlphaFoldDB" id="A0A1Q9ADR7"/>
<dbReference type="Gene3D" id="3.20.20.140">
    <property type="entry name" value="Metal-dependent hydrolases"/>
    <property type="match status" value="1"/>
</dbReference>
<organism evidence="1 2">
    <name type="scientific">Xaviernesmea rhizosphaerae</name>
    <dbReference type="NCBI Taxonomy" id="1672749"/>
    <lineage>
        <taxon>Bacteria</taxon>
        <taxon>Pseudomonadati</taxon>
        <taxon>Pseudomonadota</taxon>
        <taxon>Alphaproteobacteria</taxon>
        <taxon>Hyphomicrobiales</taxon>
        <taxon>Rhizobiaceae</taxon>
        <taxon>Rhizobium/Agrobacterium group</taxon>
        <taxon>Xaviernesmea</taxon>
    </lineage>
</organism>
<dbReference type="Proteomes" id="UP000186143">
    <property type="component" value="Unassembled WGS sequence"/>
</dbReference>
<dbReference type="RefSeq" id="WP_075636924.1">
    <property type="nucleotide sequence ID" value="NZ_MKIO01000041.1"/>
</dbReference>
<gene>
    <name evidence="1" type="ORF">BJF92_18690</name>
</gene>
<evidence type="ECO:0000313" key="2">
    <source>
        <dbReference type="Proteomes" id="UP000186143"/>
    </source>
</evidence>
<reference evidence="1 2" key="1">
    <citation type="submission" date="2016-09" db="EMBL/GenBank/DDBJ databases">
        <title>Rhizobium sp. nov., a novel species isolated from the rice rhizosphere.</title>
        <authorList>
            <person name="Zhao J."/>
            <person name="Zhang X."/>
        </authorList>
    </citation>
    <scope>NUCLEOTIDE SEQUENCE [LARGE SCALE GENOMIC DNA]</scope>
    <source>
        <strain evidence="1 2">MH17</strain>
    </source>
</reference>
<proteinExistence type="predicted"/>
<dbReference type="PANTHER" id="PTHR10443:SF12">
    <property type="entry name" value="DIPEPTIDASE"/>
    <property type="match status" value="1"/>
</dbReference>
<dbReference type="Pfam" id="PF01244">
    <property type="entry name" value="Peptidase_M19"/>
    <property type="match status" value="1"/>
</dbReference>
<dbReference type="InterPro" id="IPR032466">
    <property type="entry name" value="Metal_Hydrolase"/>
</dbReference>
<protein>
    <submittedName>
        <fullName evidence="1">Peptidase</fullName>
    </submittedName>
</protein>